<dbReference type="Pfam" id="PF16249">
    <property type="entry name" value="DUF4906"/>
    <property type="match status" value="1"/>
</dbReference>
<dbReference type="AlphaFoldDB" id="B3CIR0"/>
<reference evidence="2 3" key="1">
    <citation type="submission" date="2008-04" db="EMBL/GenBank/DDBJ databases">
        <title>Draft genome sequence of Bacteroides intestinalis (DSM 17393).</title>
        <authorList>
            <person name="Sudarsanam P."/>
            <person name="Ley R."/>
            <person name="Guruge J."/>
            <person name="Turnbaugh P.J."/>
            <person name="Mahowald M."/>
            <person name="Liep D."/>
            <person name="Gordon J."/>
        </authorList>
    </citation>
    <scope>NUCLEOTIDE SEQUENCE [LARGE SCALE GENOMIC DNA]</scope>
    <source>
        <strain evidence="2 3">DSM 17393</strain>
    </source>
</reference>
<comment type="caution">
    <text evidence="2">The sequence shown here is derived from an EMBL/GenBank/DDBJ whole genome shotgun (WGS) entry which is preliminary data.</text>
</comment>
<organism evidence="2 3">
    <name type="scientific">Bacteroides intestinalis DSM 17393</name>
    <dbReference type="NCBI Taxonomy" id="471870"/>
    <lineage>
        <taxon>Bacteria</taxon>
        <taxon>Pseudomonadati</taxon>
        <taxon>Bacteroidota</taxon>
        <taxon>Bacteroidia</taxon>
        <taxon>Bacteroidales</taxon>
        <taxon>Bacteroidaceae</taxon>
        <taxon>Bacteroides</taxon>
    </lineage>
</organism>
<evidence type="ECO:0000313" key="3">
    <source>
        <dbReference type="Proteomes" id="UP000004596"/>
    </source>
</evidence>
<dbReference type="EMBL" id="ABJL02000008">
    <property type="protein sequence ID" value="EDV04117.1"/>
    <property type="molecule type" value="Genomic_DNA"/>
</dbReference>
<dbReference type="eggNOG" id="ENOG5033QW1">
    <property type="taxonomic scope" value="Bacteria"/>
</dbReference>
<evidence type="ECO:0000313" key="2">
    <source>
        <dbReference type="EMBL" id="EDV04117.1"/>
    </source>
</evidence>
<feature type="domain" description="DUF4906" evidence="1">
    <location>
        <begin position="3"/>
        <end position="41"/>
    </location>
</feature>
<protein>
    <recommendedName>
        <fullName evidence="1">DUF4906 domain-containing protein</fullName>
    </recommendedName>
</protein>
<gene>
    <name evidence="2" type="ORF">BACINT_03249</name>
</gene>
<dbReference type="STRING" id="471870.BACINT_03249"/>
<dbReference type="Proteomes" id="UP000004596">
    <property type="component" value="Unassembled WGS sequence"/>
</dbReference>
<accession>B3CIR0</accession>
<dbReference type="InterPro" id="IPR032594">
    <property type="entry name" value="DUF4906"/>
</dbReference>
<reference evidence="2 3" key="2">
    <citation type="submission" date="2008-04" db="EMBL/GenBank/DDBJ databases">
        <authorList>
            <person name="Fulton L."/>
            <person name="Clifton S."/>
            <person name="Fulton B."/>
            <person name="Xu J."/>
            <person name="Minx P."/>
            <person name="Pepin K.H."/>
            <person name="Johnson M."/>
            <person name="Thiruvilangam P."/>
            <person name="Bhonagiri V."/>
            <person name="Nash W.E."/>
            <person name="Mardis E.R."/>
            <person name="Wilson R.K."/>
        </authorList>
    </citation>
    <scope>NUCLEOTIDE SEQUENCE [LARGE SCALE GENOMIC DNA]</scope>
    <source>
        <strain evidence="2 3">DSM 17393</strain>
    </source>
</reference>
<sequence>MNFVAVNKTDMKKKLDYRVYLGGREASDFNVFGNTNYNYTVNFNHTGIPANDGRVTYIDPIPASQNNNNLIPTANCFMVTPGAAFCFDPFSFHQGGNSITNDKLVEWCSSSGIKSVKLLWQTKENGDVGDPVMGIANSDDDHTNIVDIKRTDGSSITLVPANGVGQCLIYCRAAANTSGGSGVIAAYDGENGTGNILWSWHVWVTDYHPDASGTETVLTPETKRKLKLVPASSSDGTTATIIMDRNLGAYEAAVNAIPKDMLTMSRNNGQPSSFMGYYQDYS</sequence>
<evidence type="ECO:0000259" key="1">
    <source>
        <dbReference type="Pfam" id="PF16249"/>
    </source>
</evidence>
<name>B3CIR0_9BACE</name>
<proteinExistence type="predicted"/>